<dbReference type="Pfam" id="PF12739">
    <property type="entry name" value="TRAPPC-Trs85"/>
    <property type="match status" value="1"/>
</dbReference>
<keyword evidence="3" id="KW-1185">Reference proteome</keyword>
<dbReference type="EMBL" id="JXNT01000004">
    <property type="protein sequence ID" value="ODM19493.1"/>
    <property type="molecule type" value="Genomic_DNA"/>
</dbReference>
<evidence type="ECO:0000313" key="3">
    <source>
        <dbReference type="Proteomes" id="UP000094569"/>
    </source>
</evidence>
<feature type="region of interest" description="Disordered" evidence="1">
    <location>
        <begin position="1"/>
        <end position="64"/>
    </location>
</feature>
<protein>
    <recommendedName>
        <fullName evidence="4">ER-golgi trafficking TRAPP I complex 85 kDa subunit-domain-containing protein</fullName>
    </recommendedName>
</protein>
<comment type="caution">
    <text evidence="2">The sequence shown here is derived from an EMBL/GenBank/DDBJ whole genome shotgun (WGS) entry which is preliminary data.</text>
</comment>
<feature type="region of interest" description="Disordered" evidence="1">
    <location>
        <begin position="689"/>
        <end position="754"/>
    </location>
</feature>
<dbReference type="PANTHER" id="PTHR12975">
    <property type="entry name" value="TRANSPORT PROTEIN TRAPP"/>
    <property type="match status" value="1"/>
</dbReference>
<gene>
    <name evidence="2" type="ORF">SI65_04477</name>
</gene>
<accession>A0A1E3BEV8</accession>
<dbReference type="STRING" id="573508.A0A1E3BEV8"/>
<dbReference type="InterPro" id="IPR024420">
    <property type="entry name" value="TRAPP_III_complex_Trs85"/>
</dbReference>
<evidence type="ECO:0000313" key="2">
    <source>
        <dbReference type="EMBL" id="ODM19493.1"/>
    </source>
</evidence>
<dbReference type="Proteomes" id="UP000094569">
    <property type="component" value="Unassembled WGS sequence"/>
</dbReference>
<dbReference type="GO" id="GO:1990072">
    <property type="term" value="C:TRAPPIII protein complex"/>
    <property type="evidence" value="ECO:0007669"/>
    <property type="project" value="TreeGrafter"/>
</dbReference>
<evidence type="ECO:0008006" key="4">
    <source>
        <dbReference type="Google" id="ProtNLM"/>
    </source>
</evidence>
<sequence>MTSPGDAPPVKPPPSFSPGVPRVASKARYPDKRRDSSPAIETASDLVGARINTSPTPPLSATTADLPIRAASPLARSVRSITPQLTRSSLGSPLEGRFEGSEDVRSLIARSFSPVVGVYASADTDELVRQKGFKGGFWELIRPFGEDVHGKVVIRDSIGAGHGWEDYGVHFVDLGKVVHNRSPGQDSSPLAQVEEVLERQLNSEDDPLGGPVQPKDVLGMPSTSSIYKFFLHQLLSASPVSSHETFRHPVACVIAISSRNTAPLESLRQLYADTSNGDKKMPPWIHSEFLRYYVLVHDEDHDDITESTKLYDQMKRHFGLHCHLLRLRSNQCVVTDDDSVRVPECEWLSPSEHLRGVGQPEHLVDLDADGVPYLFDSDVMAIKTFVRELVAQSVIPFMENRVAVWNDQVASRRRGLSGRFMSLSRRWTGFGAGSRSSFAGSGSGGVSGNYDAVHGFYKPDAPEAILRKLADFAFMLRDWKLSASTYELLRSDYGNDKAWRYHAGAHEMCAVSMLLNPLAMSGKTKLETVDQMLETACYSYLTRCSDATNALRCLTLAIELLKSRGGSATESATRWAMRAMDIGLVGSIGQILFSERVSACYASKVGLGSGVWKQGSRRRKAGMWSVFAADLWLKNGKPALASASLEEAERLYADVLDTDGVFPMPEMQTFIDNLRHAIRVQYLGARGLDTGDNADASTAPLETQETEETSEKLDKRSHRRSLMGIPSSTDPGSLNPPPVTRANETPSHDDFERA</sequence>
<proteinExistence type="predicted"/>
<reference evidence="2 3" key="1">
    <citation type="journal article" date="2016" name="BMC Genomics">
        <title>Comparative genomic and transcriptomic analyses of the Fuzhuan brick tea-fermentation fungus Aspergillus cristatus.</title>
        <authorList>
            <person name="Ge Y."/>
            <person name="Wang Y."/>
            <person name="Liu Y."/>
            <person name="Tan Y."/>
            <person name="Ren X."/>
            <person name="Zhang X."/>
            <person name="Hyde K.D."/>
            <person name="Liu Y."/>
            <person name="Liu Z."/>
        </authorList>
    </citation>
    <scope>NUCLEOTIDE SEQUENCE [LARGE SCALE GENOMIC DNA]</scope>
    <source>
        <strain evidence="2 3">GZAAS20.1005</strain>
    </source>
</reference>
<dbReference type="PANTHER" id="PTHR12975:SF6">
    <property type="entry name" value="TRAFFICKING PROTEIN PARTICLE COMPLEX SUBUNIT 8"/>
    <property type="match status" value="1"/>
</dbReference>
<dbReference type="AlphaFoldDB" id="A0A1E3BEV8"/>
<dbReference type="VEuPathDB" id="FungiDB:SI65_04477"/>
<dbReference type="OrthoDB" id="203724at2759"/>
<evidence type="ECO:0000256" key="1">
    <source>
        <dbReference type="SAM" id="MobiDB-lite"/>
    </source>
</evidence>
<feature type="compositionally biased region" description="Pro residues" evidence="1">
    <location>
        <begin position="1"/>
        <end position="16"/>
    </location>
</feature>
<organism evidence="2 3">
    <name type="scientific">Aspergillus cristatus</name>
    <name type="common">Chinese Fuzhuan brick tea-fermentation fungus</name>
    <name type="synonym">Eurotium cristatum</name>
    <dbReference type="NCBI Taxonomy" id="573508"/>
    <lineage>
        <taxon>Eukaryota</taxon>
        <taxon>Fungi</taxon>
        <taxon>Dikarya</taxon>
        <taxon>Ascomycota</taxon>
        <taxon>Pezizomycotina</taxon>
        <taxon>Eurotiomycetes</taxon>
        <taxon>Eurotiomycetidae</taxon>
        <taxon>Eurotiales</taxon>
        <taxon>Aspergillaceae</taxon>
        <taxon>Aspergillus</taxon>
        <taxon>Aspergillus subgen. Aspergillus</taxon>
    </lineage>
</organism>
<name>A0A1E3BEV8_ASPCR</name>